<dbReference type="EMBL" id="CAFBIY010000109">
    <property type="protein sequence ID" value="CAB4852090.1"/>
    <property type="molecule type" value="Genomic_DNA"/>
</dbReference>
<accession>A0A6J7C379</accession>
<evidence type="ECO:0000313" key="1">
    <source>
        <dbReference type="EMBL" id="CAB4852090.1"/>
    </source>
</evidence>
<proteinExistence type="predicted"/>
<protein>
    <submittedName>
        <fullName evidence="1">Unannotated protein</fullName>
    </submittedName>
</protein>
<sequence>MRRLRFQWRRARVAVELRVGLAAGECLLHQHIDGHTVLGVHHDHRATVGGGLHGLQDLTVIAVEHARVGHEQLEAADALVVHEVLHRLQRLIVDTTDDLVERVVDGALAVGLLVPCGQTLVHVLASALHGHVNDGGGAAPCGRSRAGFEGVAGERAAERQLHVRVHIDTAGDDVLAGSVDDAVDALFGEVPGRAERADGLTVEQHVLGDDARGADDLAVLNQGGGHVSVLLAQRRVSSS</sequence>
<organism evidence="1">
    <name type="scientific">freshwater metagenome</name>
    <dbReference type="NCBI Taxonomy" id="449393"/>
    <lineage>
        <taxon>unclassified sequences</taxon>
        <taxon>metagenomes</taxon>
        <taxon>ecological metagenomes</taxon>
    </lineage>
</organism>
<name>A0A6J7C379_9ZZZZ</name>
<gene>
    <name evidence="1" type="ORF">UFOPK3267_01882</name>
</gene>
<reference evidence="1" key="1">
    <citation type="submission" date="2020-05" db="EMBL/GenBank/DDBJ databases">
        <authorList>
            <person name="Chiriac C."/>
            <person name="Salcher M."/>
            <person name="Ghai R."/>
            <person name="Kavagutti S V."/>
        </authorList>
    </citation>
    <scope>NUCLEOTIDE SEQUENCE</scope>
</reference>
<dbReference type="AlphaFoldDB" id="A0A6J7C379"/>